<dbReference type="InterPro" id="IPR000535">
    <property type="entry name" value="MSP_dom"/>
</dbReference>
<evidence type="ECO:0000256" key="2">
    <source>
        <dbReference type="ARBA" id="ARBA00008932"/>
    </source>
</evidence>
<dbReference type="InterPro" id="IPR016763">
    <property type="entry name" value="VAP"/>
</dbReference>
<keyword evidence="5" id="KW-0472">Membrane</keyword>
<dbReference type="InterPro" id="IPR013783">
    <property type="entry name" value="Ig-like_fold"/>
</dbReference>
<dbReference type="PANTHER" id="PTHR10809">
    <property type="entry name" value="VESICLE-ASSOCIATED MEMBRANE PROTEIN-ASSOCIATED PROTEIN"/>
    <property type="match status" value="1"/>
</dbReference>
<evidence type="ECO:0000256" key="1">
    <source>
        <dbReference type="ARBA" id="ARBA00004211"/>
    </source>
</evidence>
<dbReference type="GO" id="GO:0005789">
    <property type="term" value="C:endoplasmic reticulum membrane"/>
    <property type="evidence" value="ECO:0007669"/>
    <property type="project" value="InterPro"/>
</dbReference>
<evidence type="ECO:0000313" key="8">
    <source>
        <dbReference type="EMBL" id="CAE0586156.1"/>
    </source>
</evidence>
<proteinExistence type="inferred from homology"/>
<organism evidence="8">
    <name type="scientific">Emiliania huxleyi</name>
    <name type="common">Coccolithophore</name>
    <name type="synonym">Pontosphaera huxleyi</name>
    <dbReference type="NCBI Taxonomy" id="2903"/>
    <lineage>
        <taxon>Eukaryota</taxon>
        <taxon>Haptista</taxon>
        <taxon>Haptophyta</taxon>
        <taxon>Prymnesiophyceae</taxon>
        <taxon>Isochrysidales</taxon>
        <taxon>Noelaerhabdaceae</taxon>
        <taxon>Emiliania</taxon>
    </lineage>
</organism>
<evidence type="ECO:0000256" key="3">
    <source>
        <dbReference type="ARBA" id="ARBA00022692"/>
    </source>
</evidence>
<evidence type="ECO:0000256" key="4">
    <source>
        <dbReference type="ARBA" id="ARBA00022989"/>
    </source>
</evidence>
<accession>A0A7S3TJD8</accession>
<name>A0A7S3TJD8_EMIHU</name>
<protein>
    <recommendedName>
        <fullName evidence="7">MSP domain-containing protein</fullName>
    </recommendedName>
</protein>
<dbReference type="EMBL" id="HBIR01050642">
    <property type="protein sequence ID" value="CAE0586156.1"/>
    <property type="molecule type" value="Transcribed_RNA"/>
</dbReference>
<dbReference type="PROSITE" id="PS50202">
    <property type="entry name" value="MSP"/>
    <property type="match status" value="1"/>
</dbReference>
<keyword evidence="4" id="KW-1133">Transmembrane helix</keyword>
<evidence type="ECO:0000256" key="6">
    <source>
        <dbReference type="SAM" id="MobiDB-lite"/>
    </source>
</evidence>
<dbReference type="SUPFAM" id="SSF49354">
    <property type="entry name" value="PapD-like"/>
    <property type="match status" value="1"/>
</dbReference>
<reference evidence="8" key="1">
    <citation type="submission" date="2021-01" db="EMBL/GenBank/DDBJ databases">
        <authorList>
            <person name="Corre E."/>
            <person name="Pelletier E."/>
            <person name="Niang G."/>
            <person name="Scheremetjew M."/>
            <person name="Finn R."/>
            <person name="Kale V."/>
            <person name="Holt S."/>
            <person name="Cochrane G."/>
            <person name="Meng A."/>
            <person name="Brown T."/>
            <person name="Cohen L."/>
        </authorList>
    </citation>
    <scope>NUCLEOTIDE SEQUENCE</scope>
    <source>
        <strain evidence="8">379</strain>
    </source>
</reference>
<feature type="region of interest" description="Disordered" evidence="6">
    <location>
        <begin position="167"/>
        <end position="268"/>
    </location>
</feature>
<comment type="subcellular location">
    <subcellularLocation>
        <location evidence="1">Membrane</location>
        <topology evidence="1">Single-pass type IV membrane protein</topology>
    </subcellularLocation>
</comment>
<dbReference type="Pfam" id="PF00635">
    <property type="entry name" value="Motile_Sperm"/>
    <property type="match status" value="1"/>
</dbReference>
<evidence type="ECO:0000256" key="5">
    <source>
        <dbReference type="ARBA" id="ARBA00023136"/>
    </source>
</evidence>
<dbReference type="GO" id="GO:0005886">
    <property type="term" value="C:plasma membrane"/>
    <property type="evidence" value="ECO:0007669"/>
    <property type="project" value="TreeGrafter"/>
</dbReference>
<dbReference type="PANTHER" id="PTHR10809:SF6">
    <property type="entry name" value="AT11025P-RELATED"/>
    <property type="match status" value="1"/>
</dbReference>
<dbReference type="AlphaFoldDB" id="A0A7S3TJD8"/>
<feature type="compositionally biased region" description="Low complexity" evidence="6">
    <location>
        <begin position="250"/>
        <end position="268"/>
    </location>
</feature>
<sequence>MASKANDQPSPADVVIEPADLRFEVSLSRASIQHLALRNLACGRPVAFKIKTTNPKRYLVRPNAGIVWAEGAATVSVQVGVQKALPQPGDPKSRDKFQVLTLPLDKALTEEMLAAHGQGNEALRARVAALWASDAAKAAWVDKVRSSLVAADSGGVRGLSIPEERPLSPFASGNGPAQAAATPYHPALGTPSGNGGRAGGAPASSPVPLAESLGSRDALSPRDAISSSPLVDQVATGKPQTPLSAPPAAPRSAATGASSGSAAEAEGLRAQLDASEATRRAMRQQMAGALAEYEQERSAHARELAAAREESEATAAALRKALEQERAIAAGLRQARASPSAASGAPSSQSGGISATTVALIALAAAAAGALLPLFLSPAASLDAPPFDAPPLDAGAGGV</sequence>
<gene>
    <name evidence="8" type="ORF">EHUX00137_LOCUS39537</name>
</gene>
<comment type="similarity">
    <text evidence="2">Belongs to the VAMP-associated protein (VAP) (TC 9.B.17) family.</text>
</comment>
<evidence type="ECO:0000259" key="7">
    <source>
        <dbReference type="PROSITE" id="PS50202"/>
    </source>
</evidence>
<dbReference type="Gene3D" id="2.60.40.10">
    <property type="entry name" value="Immunoglobulins"/>
    <property type="match status" value="1"/>
</dbReference>
<feature type="domain" description="MSP" evidence="7">
    <location>
        <begin position="13"/>
        <end position="149"/>
    </location>
</feature>
<dbReference type="InterPro" id="IPR008962">
    <property type="entry name" value="PapD-like_sf"/>
</dbReference>
<dbReference type="GO" id="GO:0061817">
    <property type="term" value="P:endoplasmic reticulum-plasma membrane tethering"/>
    <property type="evidence" value="ECO:0007669"/>
    <property type="project" value="TreeGrafter"/>
</dbReference>
<keyword evidence="3" id="KW-0812">Transmembrane</keyword>
<dbReference type="GO" id="GO:0090158">
    <property type="term" value="P:endoplasmic reticulum membrane organization"/>
    <property type="evidence" value="ECO:0007669"/>
    <property type="project" value="TreeGrafter"/>
</dbReference>